<dbReference type="InterPro" id="IPR005282">
    <property type="entry name" value="LC_transporter"/>
</dbReference>
<dbReference type="AlphaFoldDB" id="A0A0B2S4S7"/>
<feature type="transmembrane region" description="Helical" evidence="5">
    <location>
        <begin position="53"/>
        <end position="73"/>
    </location>
</feature>
<sequence>ILRLSLDYEILNFTKQWSYLIYNASLFFSPAIQKQYFEKYGYGQMIPVAANDVAFSIHSVILNLIILSQISMFERGNQKFSNYAIAIVVVVWFSVAVCFFIALHSQSWLWLISIFNTIQAVMILIKYFPQAFMNFLRKSTDGFSIGSVLLDFSGGVFNYSQMLVQSKDQGLFLVNFYGNIGKVFISLVSIFYDSILMCQHYVMYPDNKKGLTSKNSEEINRPLVCESPIDQQTKGSVKCSYQSPAEV</sequence>
<keyword evidence="2 5" id="KW-0812">Transmembrane</keyword>
<evidence type="ECO:0000313" key="6">
    <source>
        <dbReference type="EMBL" id="KHN39703.1"/>
    </source>
</evidence>
<keyword evidence="3 5" id="KW-1133">Transmembrane helix</keyword>
<evidence type="ECO:0000256" key="1">
    <source>
        <dbReference type="ARBA" id="ARBA00004141"/>
    </source>
</evidence>
<dbReference type="GO" id="GO:0015184">
    <property type="term" value="F:L-cystine transmembrane transporter activity"/>
    <property type="evidence" value="ECO:0007669"/>
    <property type="project" value="TreeGrafter"/>
</dbReference>
<dbReference type="GO" id="GO:0005774">
    <property type="term" value="C:vacuolar membrane"/>
    <property type="evidence" value="ECO:0007669"/>
    <property type="project" value="TreeGrafter"/>
</dbReference>
<dbReference type="Gene3D" id="1.20.1280.290">
    <property type="match status" value="1"/>
</dbReference>
<keyword evidence="4 5" id="KW-0472">Membrane</keyword>
<evidence type="ECO:0000256" key="5">
    <source>
        <dbReference type="SAM" id="Phobius"/>
    </source>
</evidence>
<feature type="transmembrane region" description="Helical" evidence="5">
    <location>
        <begin position="108"/>
        <end position="128"/>
    </location>
</feature>
<dbReference type="Pfam" id="PF04193">
    <property type="entry name" value="PQ-loop"/>
    <property type="match status" value="1"/>
</dbReference>
<gene>
    <name evidence="6" type="ORF">glysoja_040570</name>
</gene>
<proteinExistence type="predicted"/>
<feature type="transmembrane region" description="Helical" evidence="5">
    <location>
        <begin position="180"/>
        <end position="204"/>
    </location>
</feature>
<name>A0A0B2S4S7_GLYSO</name>
<feature type="non-terminal residue" evidence="6">
    <location>
        <position position="1"/>
    </location>
</feature>
<evidence type="ECO:0000256" key="3">
    <source>
        <dbReference type="ARBA" id="ARBA00022989"/>
    </source>
</evidence>
<evidence type="ECO:0000256" key="2">
    <source>
        <dbReference type="ARBA" id="ARBA00022692"/>
    </source>
</evidence>
<dbReference type="Proteomes" id="UP000053555">
    <property type="component" value="Unassembled WGS sequence"/>
</dbReference>
<evidence type="ECO:0000256" key="4">
    <source>
        <dbReference type="ARBA" id="ARBA00023136"/>
    </source>
</evidence>
<protein>
    <submittedName>
        <fullName evidence="6">Cystinosin like</fullName>
    </submittedName>
</protein>
<feature type="transmembrane region" description="Helical" evidence="5">
    <location>
        <begin position="140"/>
        <end position="160"/>
    </location>
</feature>
<dbReference type="PANTHER" id="PTHR13131">
    <property type="entry name" value="CYSTINOSIN"/>
    <property type="match status" value="1"/>
</dbReference>
<comment type="subcellular location">
    <subcellularLocation>
        <location evidence="1">Membrane</location>
        <topology evidence="1">Multi-pass membrane protein</topology>
    </subcellularLocation>
</comment>
<organism evidence="6">
    <name type="scientific">Glycine soja</name>
    <name type="common">Wild soybean</name>
    <dbReference type="NCBI Taxonomy" id="3848"/>
    <lineage>
        <taxon>Eukaryota</taxon>
        <taxon>Viridiplantae</taxon>
        <taxon>Streptophyta</taxon>
        <taxon>Embryophyta</taxon>
        <taxon>Tracheophyta</taxon>
        <taxon>Spermatophyta</taxon>
        <taxon>Magnoliopsida</taxon>
        <taxon>eudicotyledons</taxon>
        <taxon>Gunneridae</taxon>
        <taxon>Pentapetalae</taxon>
        <taxon>rosids</taxon>
        <taxon>fabids</taxon>
        <taxon>Fabales</taxon>
        <taxon>Fabaceae</taxon>
        <taxon>Papilionoideae</taxon>
        <taxon>50 kb inversion clade</taxon>
        <taxon>NPAAA clade</taxon>
        <taxon>indigoferoid/millettioid clade</taxon>
        <taxon>Phaseoleae</taxon>
        <taxon>Glycine</taxon>
        <taxon>Glycine subgen. Soja</taxon>
    </lineage>
</organism>
<dbReference type="PANTHER" id="PTHR13131:SF9">
    <property type="entry name" value="CYSTINOSIN-LIKE PROTEIN"/>
    <property type="match status" value="1"/>
</dbReference>
<dbReference type="SMART" id="SM00679">
    <property type="entry name" value="CTNS"/>
    <property type="match status" value="1"/>
</dbReference>
<dbReference type="InterPro" id="IPR006603">
    <property type="entry name" value="PQ-loop_rpt"/>
</dbReference>
<reference evidence="6" key="1">
    <citation type="submission" date="2014-07" db="EMBL/GenBank/DDBJ databases">
        <title>Identification of a novel salt tolerance gene in wild soybean by whole-genome sequencing.</title>
        <authorList>
            <person name="Lam H.-M."/>
            <person name="Qi X."/>
            <person name="Li M.-W."/>
            <person name="Liu X."/>
            <person name="Xie M."/>
            <person name="Ni M."/>
            <person name="Xu X."/>
        </authorList>
    </citation>
    <scope>NUCLEOTIDE SEQUENCE [LARGE SCALE GENOMIC DNA]</scope>
    <source>
        <tissue evidence="6">Root</tissue>
    </source>
</reference>
<feature type="transmembrane region" description="Helical" evidence="5">
    <location>
        <begin position="80"/>
        <end position="102"/>
    </location>
</feature>
<accession>A0A0B2S4S7</accession>
<dbReference type="EMBL" id="KN646249">
    <property type="protein sequence ID" value="KHN39703.1"/>
    <property type="molecule type" value="Genomic_DNA"/>
</dbReference>